<evidence type="ECO:0000313" key="2">
    <source>
        <dbReference type="EMBL" id="KAH3821315.1"/>
    </source>
</evidence>
<dbReference type="InterPro" id="IPR016186">
    <property type="entry name" value="C-type_lectin-like/link_sf"/>
</dbReference>
<gene>
    <name evidence="2" type="ORF">DPMN_123078</name>
</gene>
<dbReference type="InterPro" id="IPR001304">
    <property type="entry name" value="C-type_lectin-like"/>
</dbReference>
<dbReference type="Pfam" id="PF00059">
    <property type="entry name" value="Lectin_C"/>
    <property type="match status" value="1"/>
</dbReference>
<dbReference type="Proteomes" id="UP000828390">
    <property type="component" value="Unassembled WGS sequence"/>
</dbReference>
<dbReference type="InterPro" id="IPR050111">
    <property type="entry name" value="C-type_lectin/snaclec_domain"/>
</dbReference>
<dbReference type="Gene3D" id="3.10.100.10">
    <property type="entry name" value="Mannose-Binding Protein A, subunit A"/>
    <property type="match status" value="1"/>
</dbReference>
<evidence type="ECO:0000313" key="3">
    <source>
        <dbReference type="Proteomes" id="UP000828390"/>
    </source>
</evidence>
<dbReference type="SMART" id="SM00034">
    <property type="entry name" value="CLECT"/>
    <property type="match status" value="1"/>
</dbReference>
<reference evidence="2" key="2">
    <citation type="submission" date="2020-11" db="EMBL/GenBank/DDBJ databases">
        <authorList>
            <person name="McCartney M.A."/>
            <person name="Auch B."/>
            <person name="Kono T."/>
            <person name="Mallez S."/>
            <person name="Becker A."/>
            <person name="Gohl D.M."/>
            <person name="Silverstein K.A.T."/>
            <person name="Koren S."/>
            <person name="Bechman K.B."/>
            <person name="Herman A."/>
            <person name="Abrahante J.E."/>
            <person name="Garbe J."/>
        </authorList>
    </citation>
    <scope>NUCLEOTIDE SEQUENCE</scope>
    <source>
        <strain evidence="2">Duluth1</strain>
        <tissue evidence="2">Whole animal</tissue>
    </source>
</reference>
<comment type="caution">
    <text evidence="2">The sequence shown here is derived from an EMBL/GenBank/DDBJ whole genome shotgun (WGS) entry which is preliminary data.</text>
</comment>
<dbReference type="EMBL" id="JAIWYP010000005">
    <property type="protein sequence ID" value="KAH3821315.1"/>
    <property type="molecule type" value="Genomic_DNA"/>
</dbReference>
<evidence type="ECO:0000259" key="1">
    <source>
        <dbReference type="PROSITE" id="PS50041"/>
    </source>
</evidence>
<accession>A0A9D4JQY2</accession>
<dbReference type="CDD" id="cd00037">
    <property type="entry name" value="CLECT"/>
    <property type="match status" value="1"/>
</dbReference>
<sequence>MWNKIDCLSDHEFICKYATTQVSTTLINGLSSSTVATKATTGHASPATTTVYFSHGYTQLCSDQVKAQEQSGNHVAQNDSSCYVLFQSPDEWSPARDFCNNSSGHMLTINSLKEQVFVGDFLIHYGIRRGVWLGLNDLDMEGNFTWVTGESVTFTDWYSHPDEDVMNNIHDCVEMLPAQAGVWRSTMCSKQGSVSALHVVVCEYDAIKPIVNAIIG</sequence>
<dbReference type="InterPro" id="IPR016187">
    <property type="entry name" value="CTDL_fold"/>
</dbReference>
<protein>
    <recommendedName>
        <fullName evidence="1">C-type lectin domain-containing protein</fullName>
    </recommendedName>
</protein>
<name>A0A9D4JQY2_DREPO</name>
<dbReference type="AlphaFoldDB" id="A0A9D4JQY2"/>
<proteinExistence type="predicted"/>
<organism evidence="2 3">
    <name type="scientific">Dreissena polymorpha</name>
    <name type="common">Zebra mussel</name>
    <name type="synonym">Mytilus polymorpha</name>
    <dbReference type="NCBI Taxonomy" id="45954"/>
    <lineage>
        <taxon>Eukaryota</taxon>
        <taxon>Metazoa</taxon>
        <taxon>Spiralia</taxon>
        <taxon>Lophotrochozoa</taxon>
        <taxon>Mollusca</taxon>
        <taxon>Bivalvia</taxon>
        <taxon>Autobranchia</taxon>
        <taxon>Heteroconchia</taxon>
        <taxon>Euheterodonta</taxon>
        <taxon>Imparidentia</taxon>
        <taxon>Neoheterodontei</taxon>
        <taxon>Myida</taxon>
        <taxon>Dreissenoidea</taxon>
        <taxon>Dreissenidae</taxon>
        <taxon>Dreissena</taxon>
    </lineage>
</organism>
<dbReference type="SUPFAM" id="SSF56436">
    <property type="entry name" value="C-type lectin-like"/>
    <property type="match status" value="1"/>
</dbReference>
<feature type="domain" description="C-type lectin" evidence="1">
    <location>
        <begin position="78"/>
        <end position="191"/>
    </location>
</feature>
<dbReference type="PROSITE" id="PS50041">
    <property type="entry name" value="C_TYPE_LECTIN_2"/>
    <property type="match status" value="1"/>
</dbReference>
<keyword evidence="3" id="KW-1185">Reference proteome</keyword>
<dbReference type="PANTHER" id="PTHR22803">
    <property type="entry name" value="MANNOSE, PHOSPHOLIPASE, LECTIN RECEPTOR RELATED"/>
    <property type="match status" value="1"/>
</dbReference>
<reference evidence="2" key="1">
    <citation type="journal article" date="2019" name="bioRxiv">
        <title>The Genome of the Zebra Mussel, Dreissena polymorpha: A Resource for Invasive Species Research.</title>
        <authorList>
            <person name="McCartney M.A."/>
            <person name="Auch B."/>
            <person name="Kono T."/>
            <person name="Mallez S."/>
            <person name="Zhang Y."/>
            <person name="Obille A."/>
            <person name="Becker A."/>
            <person name="Abrahante J.E."/>
            <person name="Garbe J."/>
            <person name="Badalamenti J.P."/>
            <person name="Herman A."/>
            <person name="Mangelson H."/>
            <person name="Liachko I."/>
            <person name="Sullivan S."/>
            <person name="Sone E.D."/>
            <person name="Koren S."/>
            <person name="Silverstein K.A.T."/>
            <person name="Beckman K.B."/>
            <person name="Gohl D.M."/>
        </authorList>
    </citation>
    <scope>NUCLEOTIDE SEQUENCE</scope>
    <source>
        <strain evidence="2">Duluth1</strain>
        <tissue evidence="2">Whole animal</tissue>
    </source>
</reference>